<dbReference type="Gene3D" id="3.30.479.10">
    <property type="entry name" value="6-pyruvoyl tetrahydropterin synthase/QueD"/>
    <property type="match status" value="1"/>
</dbReference>
<dbReference type="GO" id="GO:0070497">
    <property type="term" value="F:6-carboxytetrahydropterin synthase activity"/>
    <property type="evidence" value="ECO:0007669"/>
    <property type="project" value="UniProtKB-EC"/>
</dbReference>
<accession>A0A518CMT5</accession>
<protein>
    <recommendedName>
        <fullName evidence="4">6-carboxy-5,6,7,8-tetrahydropterin synthase</fullName>
        <ecNumber evidence="3">4.1.2.50</ecNumber>
    </recommendedName>
    <alternativeName>
        <fullName evidence="8">Queuosine biosynthesis protein QueD</fullName>
    </alternativeName>
</protein>
<name>A0A518CMT5_9PLAN</name>
<dbReference type="InterPro" id="IPR007115">
    <property type="entry name" value="6-PTP_synth/QueD"/>
</dbReference>
<evidence type="ECO:0000256" key="10">
    <source>
        <dbReference type="PIRSR" id="PIRSR006113-2"/>
    </source>
</evidence>
<feature type="binding site" evidence="10">
    <location>
        <position position="20"/>
    </location>
    <ligand>
        <name>Zn(2+)</name>
        <dbReference type="ChEBI" id="CHEBI:29105"/>
    </ligand>
</feature>
<keyword evidence="5 10" id="KW-0479">Metal-binding</keyword>
<dbReference type="EMBL" id="CP036281">
    <property type="protein sequence ID" value="QDU80546.1"/>
    <property type="molecule type" value="Genomic_DNA"/>
</dbReference>
<reference evidence="11 12" key="1">
    <citation type="submission" date="2019-02" db="EMBL/GenBank/DDBJ databases">
        <title>Deep-cultivation of Planctomycetes and their phenomic and genomic characterization uncovers novel biology.</title>
        <authorList>
            <person name="Wiegand S."/>
            <person name="Jogler M."/>
            <person name="Boedeker C."/>
            <person name="Pinto D."/>
            <person name="Vollmers J."/>
            <person name="Rivas-Marin E."/>
            <person name="Kohn T."/>
            <person name="Peeters S.H."/>
            <person name="Heuer A."/>
            <person name="Rast P."/>
            <person name="Oberbeckmann S."/>
            <person name="Bunk B."/>
            <person name="Jeske O."/>
            <person name="Meyerdierks A."/>
            <person name="Storesund J.E."/>
            <person name="Kallscheuer N."/>
            <person name="Luecker S."/>
            <person name="Lage O.M."/>
            <person name="Pohl T."/>
            <person name="Merkel B.J."/>
            <person name="Hornburger P."/>
            <person name="Mueller R.-W."/>
            <person name="Bruemmer F."/>
            <person name="Labrenz M."/>
            <person name="Spormann A.M."/>
            <person name="Op den Camp H."/>
            <person name="Overmann J."/>
            <person name="Amann R."/>
            <person name="Jetten M.S.M."/>
            <person name="Mascher T."/>
            <person name="Medema M.H."/>
            <person name="Devos D.P."/>
            <person name="Kaster A.-K."/>
            <person name="Ovreas L."/>
            <person name="Rohde M."/>
            <person name="Galperin M.Y."/>
            <person name="Jogler C."/>
        </authorList>
    </citation>
    <scope>NUCLEOTIDE SEQUENCE [LARGE SCALE GENOMIC DNA]</scope>
    <source>
        <strain evidence="11 12">Pla110</strain>
    </source>
</reference>
<evidence type="ECO:0000256" key="5">
    <source>
        <dbReference type="ARBA" id="ARBA00022723"/>
    </source>
</evidence>
<evidence type="ECO:0000256" key="4">
    <source>
        <dbReference type="ARBA" id="ARBA00018141"/>
    </source>
</evidence>
<comment type="catalytic activity">
    <reaction evidence="9">
        <text>7,8-dihydroneopterin 3'-triphosphate + H2O = 6-carboxy-5,6,7,8-tetrahydropterin + triphosphate + acetaldehyde + 2 H(+)</text>
        <dbReference type="Rhea" id="RHEA:27966"/>
        <dbReference type="ChEBI" id="CHEBI:15343"/>
        <dbReference type="ChEBI" id="CHEBI:15377"/>
        <dbReference type="ChEBI" id="CHEBI:15378"/>
        <dbReference type="ChEBI" id="CHEBI:18036"/>
        <dbReference type="ChEBI" id="CHEBI:58462"/>
        <dbReference type="ChEBI" id="CHEBI:61032"/>
        <dbReference type="EC" id="4.1.2.50"/>
    </reaction>
</comment>
<dbReference type="PIRSF" id="PIRSF006113">
    <property type="entry name" value="PTP_synth"/>
    <property type="match status" value="1"/>
</dbReference>
<dbReference type="PANTHER" id="PTHR12589">
    <property type="entry name" value="PYRUVOYL TETRAHYDROBIOPTERIN SYNTHASE"/>
    <property type="match status" value="1"/>
</dbReference>
<keyword evidence="7 11" id="KW-0456">Lyase</keyword>
<evidence type="ECO:0000256" key="3">
    <source>
        <dbReference type="ARBA" id="ARBA00012982"/>
    </source>
</evidence>
<dbReference type="OrthoDB" id="9804698at2"/>
<evidence type="ECO:0000256" key="7">
    <source>
        <dbReference type="ARBA" id="ARBA00023239"/>
    </source>
</evidence>
<evidence type="ECO:0000256" key="1">
    <source>
        <dbReference type="ARBA" id="ARBA00005061"/>
    </source>
</evidence>
<dbReference type="KEGG" id="plon:Pla110_22770"/>
<organism evidence="11 12">
    <name type="scientific">Polystyrenella longa</name>
    <dbReference type="NCBI Taxonomy" id="2528007"/>
    <lineage>
        <taxon>Bacteria</taxon>
        <taxon>Pseudomonadati</taxon>
        <taxon>Planctomycetota</taxon>
        <taxon>Planctomycetia</taxon>
        <taxon>Planctomycetales</taxon>
        <taxon>Planctomycetaceae</taxon>
        <taxon>Polystyrenella</taxon>
    </lineage>
</organism>
<sequence length="166" mass="19279">MSDSYRVRVTKDHLVFSAAHFITFNGNICERLHGHNWRVAVEVSGNLDENSYVYDFIALRDGLQEIVNELDHRVLLPTLHPTISVEQNDNEVIARFEEKRWVFPTEDCLLLDIANTTAELLASWIASELVDRLHIRTETGIHTLQIEVEENFGQWAIYEKRLENSM</sequence>
<dbReference type="EC" id="4.1.2.50" evidence="3"/>
<dbReference type="Pfam" id="PF01242">
    <property type="entry name" value="PTPS"/>
    <property type="match status" value="1"/>
</dbReference>
<comment type="cofactor">
    <cofactor evidence="10">
        <name>Zn(2+)</name>
        <dbReference type="ChEBI" id="CHEBI:29105"/>
    </cofactor>
    <text evidence="10">Binds 1 zinc ion per subunit.</text>
</comment>
<evidence type="ECO:0000313" key="11">
    <source>
        <dbReference type="EMBL" id="QDU80546.1"/>
    </source>
</evidence>
<dbReference type="SUPFAM" id="SSF55620">
    <property type="entry name" value="Tetrahydrobiopterin biosynthesis enzymes-like"/>
    <property type="match status" value="1"/>
</dbReference>
<evidence type="ECO:0000256" key="9">
    <source>
        <dbReference type="ARBA" id="ARBA00048807"/>
    </source>
</evidence>
<feature type="binding site" evidence="10">
    <location>
        <position position="33"/>
    </location>
    <ligand>
        <name>Zn(2+)</name>
        <dbReference type="ChEBI" id="CHEBI:29105"/>
    </ligand>
</feature>
<dbReference type="UniPathway" id="UPA00391"/>
<dbReference type="InterPro" id="IPR038418">
    <property type="entry name" value="6-PTP_synth/QueD_sf"/>
</dbReference>
<evidence type="ECO:0000256" key="2">
    <source>
        <dbReference type="ARBA" id="ARBA00008900"/>
    </source>
</evidence>
<proteinExistence type="inferred from homology"/>
<dbReference type="Proteomes" id="UP000317178">
    <property type="component" value="Chromosome"/>
</dbReference>
<evidence type="ECO:0000313" key="12">
    <source>
        <dbReference type="Proteomes" id="UP000317178"/>
    </source>
</evidence>
<evidence type="ECO:0000256" key="8">
    <source>
        <dbReference type="ARBA" id="ARBA00031449"/>
    </source>
</evidence>
<comment type="similarity">
    <text evidence="2">Belongs to the PTPS family. QueD subfamily.</text>
</comment>
<comment type="pathway">
    <text evidence="1">Purine metabolism; 7-cyano-7-deazaguanine biosynthesis.</text>
</comment>
<keyword evidence="12" id="KW-1185">Reference proteome</keyword>
<dbReference type="PANTHER" id="PTHR12589:SF7">
    <property type="entry name" value="6-PYRUVOYL TETRAHYDROBIOPTERIN SYNTHASE"/>
    <property type="match status" value="1"/>
</dbReference>
<gene>
    <name evidence="11" type="primary">queD_2</name>
    <name evidence="11" type="ORF">Pla110_22770</name>
</gene>
<keyword evidence="6 10" id="KW-0862">Zinc</keyword>
<evidence type="ECO:0000256" key="6">
    <source>
        <dbReference type="ARBA" id="ARBA00022833"/>
    </source>
</evidence>
<dbReference type="GO" id="GO:0046872">
    <property type="term" value="F:metal ion binding"/>
    <property type="evidence" value="ECO:0007669"/>
    <property type="project" value="UniProtKB-KW"/>
</dbReference>
<feature type="binding site" evidence="10">
    <location>
        <position position="35"/>
    </location>
    <ligand>
        <name>Zn(2+)</name>
        <dbReference type="ChEBI" id="CHEBI:29105"/>
    </ligand>
</feature>
<dbReference type="AlphaFoldDB" id="A0A518CMT5"/>
<dbReference type="RefSeq" id="WP_144995813.1">
    <property type="nucleotide sequence ID" value="NZ_CP036281.1"/>
</dbReference>